<reference evidence="1" key="1">
    <citation type="submission" date="2024-06" db="EMBL/GenBank/DDBJ databases">
        <authorList>
            <person name="Coelho C."/>
            <person name="Bento M."/>
            <person name="Garcia E."/>
            <person name="Camelo A."/>
            <person name="Brandao I."/>
            <person name="Espirito Santo C."/>
            <person name="Trovao J."/>
            <person name="Verissimo A."/>
            <person name="Costa J."/>
            <person name="Tiago I."/>
        </authorList>
    </citation>
    <scope>NUCLEOTIDE SEQUENCE</scope>
    <source>
        <strain evidence="1">KWT182</strain>
    </source>
</reference>
<dbReference type="PROSITE" id="PS51257">
    <property type="entry name" value="PROKAR_LIPOPROTEIN"/>
    <property type="match status" value="1"/>
</dbReference>
<dbReference type="EMBL" id="CP157947">
    <property type="protein sequence ID" value="XBS72032.1"/>
    <property type="molecule type" value="Genomic_DNA"/>
</dbReference>
<name>A0AAU7QGH2_9GAMM</name>
<gene>
    <name evidence="1" type="ORF">ABK905_04455</name>
</gene>
<protein>
    <submittedName>
        <fullName evidence="1">Uncharacterized protein</fullName>
    </submittedName>
</protein>
<accession>A0AAU7QGH2</accession>
<organism evidence="1">
    <name type="scientific">Acerihabitans sp. KWT182</name>
    <dbReference type="NCBI Taxonomy" id="3157919"/>
    <lineage>
        <taxon>Bacteria</taxon>
        <taxon>Pseudomonadati</taxon>
        <taxon>Pseudomonadota</taxon>
        <taxon>Gammaproteobacteria</taxon>
        <taxon>Enterobacterales</taxon>
        <taxon>Pectobacteriaceae</taxon>
        <taxon>Acerihabitans</taxon>
    </lineage>
</organism>
<sequence>MKIGVVMPTPASGTFVFSLSCSLHHYYEQKGTHIMINFFNGGWQGKNRGIKRGIKIKNMTAVGYAVLLNELTLLRNIKNQ</sequence>
<dbReference type="AlphaFoldDB" id="A0AAU7QGH2"/>
<evidence type="ECO:0000313" key="1">
    <source>
        <dbReference type="EMBL" id="XBS72032.1"/>
    </source>
</evidence>
<proteinExistence type="predicted"/>